<evidence type="ECO:0000256" key="2">
    <source>
        <dbReference type="SAM" id="SignalP"/>
    </source>
</evidence>
<keyword evidence="1" id="KW-0472">Membrane</keyword>
<dbReference type="EMBL" id="JAHLQT010014098">
    <property type="protein sequence ID" value="KAG7170467.1"/>
    <property type="molecule type" value="Genomic_DNA"/>
</dbReference>
<sequence>MWGSGRAGDVLPLLLGCTWLTLVQAVVEEIEVDPSNTNGFELGELSFLQFVLGCVIFIKIVALYAVGVLPIEVDLGFNSDSLASRRTFTGRDVSHSFPHCTAHWAAHWAAVENPNHTWTKPDAQVFAGVGTCKEMYPCPFNVQDVVGFHIPGTNQLANTQEDAL</sequence>
<keyword evidence="1" id="KW-0812">Transmembrane</keyword>
<gene>
    <name evidence="3" type="ORF">Hamer_G018954</name>
</gene>
<evidence type="ECO:0000256" key="1">
    <source>
        <dbReference type="SAM" id="Phobius"/>
    </source>
</evidence>
<keyword evidence="1" id="KW-1133">Transmembrane helix</keyword>
<proteinExistence type="predicted"/>
<comment type="caution">
    <text evidence="3">The sequence shown here is derived from an EMBL/GenBank/DDBJ whole genome shotgun (WGS) entry which is preliminary data.</text>
</comment>
<feature type="signal peptide" evidence="2">
    <location>
        <begin position="1"/>
        <end position="25"/>
    </location>
</feature>
<feature type="chain" id="PRO_5035212169" evidence="2">
    <location>
        <begin position="26"/>
        <end position="164"/>
    </location>
</feature>
<dbReference type="AlphaFoldDB" id="A0A8J5N0V2"/>
<name>A0A8J5N0V2_HOMAM</name>
<organism evidence="3 4">
    <name type="scientific">Homarus americanus</name>
    <name type="common">American lobster</name>
    <dbReference type="NCBI Taxonomy" id="6706"/>
    <lineage>
        <taxon>Eukaryota</taxon>
        <taxon>Metazoa</taxon>
        <taxon>Ecdysozoa</taxon>
        <taxon>Arthropoda</taxon>
        <taxon>Crustacea</taxon>
        <taxon>Multicrustacea</taxon>
        <taxon>Malacostraca</taxon>
        <taxon>Eumalacostraca</taxon>
        <taxon>Eucarida</taxon>
        <taxon>Decapoda</taxon>
        <taxon>Pleocyemata</taxon>
        <taxon>Astacidea</taxon>
        <taxon>Nephropoidea</taxon>
        <taxon>Nephropidae</taxon>
        <taxon>Homarus</taxon>
    </lineage>
</organism>
<feature type="transmembrane region" description="Helical" evidence="1">
    <location>
        <begin position="49"/>
        <end position="71"/>
    </location>
</feature>
<accession>A0A8J5N0V2</accession>
<dbReference type="Proteomes" id="UP000747542">
    <property type="component" value="Unassembled WGS sequence"/>
</dbReference>
<keyword evidence="2" id="KW-0732">Signal</keyword>
<evidence type="ECO:0000313" key="3">
    <source>
        <dbReference type="EMBL" id="KAG7170467.1"/>
    </source>
</evidence>
<reference evidence="3" key="1">
    <citation type="journal article" date="2021" name="Sci. Adv.">
        <title>The American lobster genome reveals insights on longevity, neural, and immune adaptations.</title>
        <authorList>
            <person name="Polinski J.M."/>
            <person name="Zimin A.V."/>
            <person name="Clark K.F."/>
            <person name="Kohn A.B."/>
            <person name="Sadowski N."/>
            <person name="Timp W."/>
            <person name="Ptitsyn A."/>
            <person name="Khanna P."/>
            <person name="Romanova D.Y."/>
            <person name="Williams P."/>
            <person name="Greenwood S.J."/>
            <person name="Moroz L.L."/>
            <person name="Walt D.R."/>
            <person name="Bodnar A.G."/>
        </authorList>
    </citation>
    <scope>NUCLEOTIDE SEQUENCE</scope>
    <source>
        <strain evidence="3">GMGI-L3</strain>
    </source>
</reference>
<keyword evidence="4" id="KW-1185">Reference proteome</keyword>
<evidence type="ECO:0000313" key="4">
    <source>
        <dbReference type="Proteomes" id="UP000747542"/>
    </source>
</evidence>
<protein>
    <submittedName>
        <fullName evidence="3">Uncharacterized protein</fullName>
    </submittedName>
</protein>